<dbReference type="AlphaFoldDB" id="A0A1H3DVN5"/>
<reference evidence="3" key="1">
    <citation type="submission" date="2016-10" db="EMBL/GenBank/DDBJ databases">
        <authorList>
            <person name="Varghese N."/>
            <person name="Submissions S."/>
        </authorList>
    </citation>
    <scope>NUCLEOTIDE SEQUENCE [LARGE SCALE GENOMIC DNA]</scope>
    <source>
        <strain evidence="3">DC30,IBRC 10041,KCTC 4046</strain>
    </source>
</reference>
<dbReference type="InterPro" id="IPR049798">
    <property type="entry name" value="LWR_salt"/>
</dbReference>
<dbReference type="OrthoDB" id="202660at2157"/>
<evidence type="ECO:0008006" key="4">
    <source>
        <dbReference type="Google" id="ProtNLM"/>
    </source>
</evidence>
<evidence type="ECO:0000313" key="2">
    <source>
        <dbReference type="EMBL" id="SDX70421.1"/>
    </source>
</evidence>
<evidence type="ECO:0000313" key="3">
    <source>
        <dbReference type="Proteomes" id="UP000199079"/>
    </source>
</evidence>
<dbReference type="RefSeq" id="WP_176819407.1">
    <property type="nucleotide sequence ID" value="NZ_FNPC01000001.1"/>
</dbReference>
<sequence>MPTDAPEDAPTTTDGGDDGGPDRRSAAYVFRVTLRLDPSAAEVSPDRFETTVRAPAPEPGTDGWLLFRDRLWRGELGDPERFHPVVRELLGLGDAPGIAVVDVDFRELRTDESYLRSLRTAIESDPSPFAATDADTVLHQYLGSSIHVRD</sequence>
<proteinExistence type="predicted"/>
<feature type="compositionally biased region" description="Low complexity" evidence="1">
    <location>
        <begin position="1"/>
        <end position="14"/>
    </location>
</feature>
<gene>
    <name evidence="2" type="ORF">SAMN05216564_101166</name>
</gene>
<evidence type="ECO:0000256" key="1">
    <source>
        <dbReference type="SAM" id="MobiDB-lite"/>
    </source>
</evidence>
<organism evidence="2 3">
    <name type="scientific">Halopenitus persicus</name>
    <dbReference type="NCBI Taxonomy" id="1048396"/>
    <lineage>
        <taxon>Archaea</taxon>
        <taxon>Methanobacteriati</taxon>
        <taxon>Methanobacteriota</taxon>
        <taxon>Stenosarchaea group</taxon>
        <taxon>Halobacteria</taxon>
        <taxon>Halobacteriales</taxon>
        <taxon>Haloferacaceae</taxon>
        <taxon>Halopenitus</taxon>
    </lineage>
</organism>
<feature type="region of interest" description="Disordered" evidence="1">
    <location>
        <begin position="1"/>
        <end position="24"/>
    </location>
</feature>
<name>A0A1H3DVN5_9EURY</name>
<accession>A0A1H3DVN5</accession>
<dbReference type="EMBL" id="FNPC01000001">
    <property type="protein sequence ID" value="SDX70421.1"/>
    <property type="molecule type" value="Genomic_DNA"/>
</dbReference>
<dbReference type="Proteomes" id="UP000199079">
    <property type="component" value="Unassembled WGS sequence"/>
</dbReference>
<keyword evidence="3" id="KW-1185">Reference proteome</keyword>
<protein>
    <recommendedName>
        <fullName evidence="4">LWR-salt protein</fullName>
    </recommendedName>
</protein>
<dbReference type="NCBIfam" id="NF033910">
    <property type="entry name" value="LWR_salt"/>
    <property type="match status" value="1"/>
</dbReference>
<dbReference type="Pfam" id="PF26423">
    <property type="entry name" value="LWR_salt"/>
    <property type="match status" value="1"/>
</dbReference>